<evidence type="ECO:0000313" key="2">
    <source>
        <dbReference type="Proteomes" id="UP000683360"/>
    </source>
</evidence>
<reference evidence="1" key="1">
    <citation type="submission" date="2021-03" db="EMBL/GenBank/DDBJ databases">
        <authorList>
            <person name="Bekaert M."/>
        </authorList>
    </citation>
    <scope>NUCLEOTIDE SEQUENCE</scope>
</reference>
<dbReference type="AlphaFoldDB" id="A0A8S3QQQ5"/>
<keyword evidence="2" id="KW-1185">Reference proteome</keyword>
<dbReference type="Proteomes" id="UP000683360">
    <property type="component" value="Unassembled WGS sequence"/>
</dbReference>
<gene>
    <name evidence="1" type="ORF">MEDL_11821</name>
</gene>
<sequence>MEKDITGGMLRLNCTVLRLTANINFKYPNENFGFAFCKAPSELTAETGPTCDCGCNATSTCRLYRLIKCIYRVQDEPDTAPFTNKQDCHTCRGIAVCAICIDCKHTYCEICCNAHTQYNMTHRVCQIQHVARSQQEIVCDRLKARDPLEGVIFVSAMSKKMVSCVDFKGNKLWTVPVPSPRGLIIVPDCTPGKNMVLCSRRCSAIYGLSKDDGTDEILLAKG</sequence>
<evidence type="ECO:0000313" key="1">
    <source>
        <dbReference type="EMBL" id="CAG2196985.1"/>
    </source>
</evidence>
<dbReference type="OrthoDB" id="6127536at2759"/>
<accession>A0A8S3QQQ5</accession>
<comment type="caution">
    <text evidence="1">The sequence shown here is derived from an EMBL/GenBank/DDBJ whole genome shotgun (WGS) entry which is preliminary data.</text>
</comment>
<protein>
    <recommendedName>
        <fullName evidence="3">B box-type domain-containing protein</fullName>
    </recommendedName>
</protein>
<proteinExistence type="predicted"/>
<evidence type="ECO:0008006" key="3">
    <source>
        <dbReference type="Google" id="ProtNLM"/>
    </source>
</evidence>
<dbReference type="EMBL" id="CAJPWZ010000598">
    <property type="protein sequence ID" value="CAG2196985.1"/>
    <property type="molecule type" value="Genomic_DNA"/>
</dbReference>
<organism evidence="1 2">
    <name type="scientific">Mytilus edulis</name>
    <name type="common">Blue mussel</name>
    <dbReference type="NCBI Taxonomy" id="6550"/>
    <lineage>
        <taxon>Eukaryota</taxon>
        <taxon>Metazoa</taxon>
        <taxon>Spiralia</taxon>
        <taxon>Lophotrochozoa</taxon>
        <taxon>Mollusca</taxon>
        <taxon>Bivalvia</taxon>
        <taxon>Autobranchia</taxon>
        <taxon>Pteriomorphia</taxon>
        <taxon>Mytilida</taxon>
        <taxon>Mytiloidea</taxon>
        <taxon>Mytilidae</taxon>
        <taxon>Mytilinae</taxon>
        <taxon>Mytilus</taxon>
    </lineage>
</organism>
<name>A0A8S3QQQ5_MYTED</name>